<keyword evidence="2" id="KW-0963">Cytoplasm</keyword>
<dbReference type="EMBL" id="JBHSTP010000001">
    <property type="protein sequence ID" value="MFC6355153.1"/>
    <property type="molecule type" value="Genomic_DNA"/>
</dbReference>
<dbReference type="SUPFAM" id="SSF110395">
    <property type="entry name" value="CutC-like"/>
    <property type="match status" value="1"/>
</dbReference>
<dbReference type="InterPro" id="IPR005627">
    <property type="entry name" value="CutC-like"/>
</dbReference>
<dbReference type="PANTHER" id="PTHR12598">
    <property type="entry name" value="COPPER HOMEOSTASIS PROTEIN CUTC"/>
    <property type="match status" value="1"/>
</dbReference>
<sequence length="253" mass="25325">MTARSAIEIAVQDADGVATALSVGADRVELCGALSAGGLTPSIGLIGGAVDAARAAGAPGFVHVLVRPRPGGFVYSPSELATTVRDIRAARDAGADGVVIGALTRDGEVDIEATRELVAAADGLNVTFHRAIDAGSYPLRAIDVLLELGLHRVLTSGGAVRSIDGVRTLATMVERSVGRLQIMAGGGVRVEDIPTLLASGVDAVHLSARRVVDDVAPSGPGGGEASFDRTDEAIAAAAVSAVHGIGPTASVKA</sequence>
<name>A0ABW1VAN8_9MICO</name>
<dbReference type="Gene3D" id="3.20.20.380">
    <property type="entry name" value="Copper homeostasis (CutC) domain"/>
    <property type="match status" value="1"/>
</dbReference>
<evidence type="ECO:0000313" key="4">
    <source>
        <dbReference type="Proteomes" id="UP001596306"/>
    </source>
</evidence>
<comment type="caution">
    <text evidence="2">Once thought to be involved in copper homeostasis, experiments in E.coli have shown this is not the case.</text>
</comment>
<protein>
    <recommendedName>
        <fullName evidence="2">PF03932 family protein CutC</fullName>
    </recommendedName>
</protein>
<organism evidence="3 4">
    <name type="scientific">Luethyella okanaganae</name>
    <dbReference type="NCBI Taxonomy" id="69372"/>
    <lineage>
        <taxon>Bacteria</taxon>
        <taxon>Bacillati</taxon>
        <taxon>Actinomycetota</taxon>
        <taxon>Actinomycetes</taxon>
        <taxon>Micrococcales</taxon>
        <taxon>Microbacteriaceae</taxon>
        <taxon>Luethyella</taxon>
    </lineage>
</organism>
<dbReference type="PANTHER" id="PTHR12598:SF0">
    <property type="entry name" value="COPPER HOMEOSTASIS PROTEIN CUTC HOMOLOG"/>
    <property type="match status" value="1"/>
</dbReference>
<comment type="subcellular location">
    <subcellularLocation>
        <location evidence="2">Cytoplasm</location>
    </subcellularLocation>
</comment>
<comment type="caution">
    <text evidence="3">The sequence shown here is derived from an EMBL/GenBank/DDBJ whole genome shotgun (WGS) entry which is preliminary data.</text>
</comment>
<dbReference type="Proteomes" id="UP001596306">
    <property type="component" value="Unassembled WGS sequence"/>
</dbReference>
<gene>
    <name evidence="2" type="primary">cutC</name>
    <name evidence="3" type="ORF">ACFQB0_03380</name>
</gene>
<keyword evidence="4" id="KW-1185">Reference proteome</keyword>
<dbReference type="HAMAP" id="MF_00795">
    <property type="entry name" value="CutC"/>
    <property type="match status" value="1"/>
</dbReference>
<comment type="similarity">
    <text evidence="1 2">Belongs to the CutC family.</text>
</comment>
<reference evidence="4" key="1">
    <citation type="journal article" date="2019" name="Int. J. Syst. Evol. Microbiol.">
        <title>The Global Catalogue of Microorganisms (GCM) 10K type strain sequencing project: providing services to taxonomists for standard genome sequencing and annotation.</title>
        <authorList>
            <consortium name="The Broad Institute Genomics Platform"/>
            <consortium name="The Broad Institute Genome Sequencing Center for Infectious Disease"/>
            <person name="Wu L."/>
            <person name="Ma J."/>
        </authorList>
    </citation>
    <scope>NUCLEOTIDE SEQUENCE [LARGE SCALE GENOMIC DNA]</scope>
    <source>
        <strain evidence="4">CCUG 43304</strain>
    </source>
</reference>
<proteinExistence type="inferred from homology"/>
<dbReference type="Pfam" id="PF03932">
    <property type="entry name" value="CutC"/>
    <property type="match status" value="1"/>
</dbReference>
<evidence type="ECO:0000313" key="3">
    <source>
        <dbReference type="EMBL" id="MFC6355153.1"/>
    </source>
</evidence>
<evidence type="ECO:0000256" key="1">
    <source>
        <dbReference type="ARBA" id="ARBA00007768"/>
    </source>
</evidence>
<dbReference type="RefSeq" id="WP_386727585.1">
    <property type="nucleotide sequence ID" value="NZ_JBHSTP010000001.1"/>
</dbReference>
<accession>A0ABW1VAN8</accession>
<dbReference type="InterPro" id="IPR036822">
    <property type="entry name" value="CutC-like_dom_sf"/>
</dbReference>
<evidence type="ECO:0000256" key="2">
    <source>
        <dbReference type="HAMAP-Rule" id="MF_00795"/>
    </source>
</evidence>